<dbReference type="GO" id="GO:0015986">
    <property type="term" value="P:proton motive force-driven ATP synthesis"/>
    <property type="evidence" value="ECO:0007669"/>
    <property type="project" value="TreeGrafter"/>
</dbReference>
<dbReference type="PANTHER" id="PTHR28074">
    <property type="entry name" value="ATP SYNTHASE SUBUNIT K, MITOCHONDRIAL"/>
    <property type="match status" value="1"/>
</dbReference>
<evidence type="ECO:0000313" key="6">
    <source>
        <dbReference type="Proteomes" id="UP000094336"/>
    </source>
</evidence>
<keyword evidence="3 4" id="KW-0472">Membrane</keyword>
<evidence type="ECO:0000256" key="1">
    <source>
        <dbReference type="ARBA" id="ARBA00004325"/>
    </source>
</evidence>
<name>A0A1E3QWR6_9ASCO</name>
<keyword evidence="6" id="KW-1185">Reference proteome</keyword>
<keyword evidence="2" id="KW-0496">Mitochondrion</keyword>
<evidence type="ECO:0000256" key="4">
    <source>
        <dbReference type="SAM" id="Phobius"/>
    </source>
</evidence>
<reference evidence="6" key="1">
    <citation type="submission" date="2016-05" db="EMBL/GenBank/DDBJ databases">
        <title>Comparative genomics of biotechnologically important yeasts.</title>
        <authorList>
            <consortium name="DOE Joint Genome Institute"/>
            <person name="Riley R."/>
            <person name="Haridas S."/>
            <person name="Wolfe K.H."/>
            <person name="Lopes M.R."/>
            <person name="Hittinger C.T."/>
            <person name="Goker M."/>
            <person name="Salamov A."/>
            <person name="Wisecaver J."/>
            <person name="Long T.M."/>
            <person name="Aerts A.L."/>
            <person name="Barry K."/>
            <person name="Choi C."/>
            <person name="Clum A."/>
            <person name="Coughlan A.Y."/>
            <person name="Deshpande S."/>
            <person name="Douglass A.P."/>
            <person name="Hanson S.J."/>
            <person name="Klenk H.-P."/>
            <person name="Labutti K."/>
            <person name="Lapidus A."/>
            <person name="Lindquist E."/>
            <person name="Lipzen A."/>
            <person name="Meier-Kolthoff J.P."/>
            <person name="Ohm R.A."/>
            <person name="Otillar R.P."/>
            <person name="Pangilinan J."/>
            <person name="Peng Y."/>
            <person name="Rokas A."/>
            <person name="Rosa C.A."/>
            <person name="Scheuner C."/>
            <person name="Sibirny A.A."/>
            <person name="Slot J.C."/>
            <person name="Stielow J.B."/>
            <person name="Sun H."/>
            <person name="Kurtzman C.P."/>
            <person name="Blackwell M."/>
            <person name="Grigoriev I.V."/>
            <person name="Jeffries T.W."/>
        </authorList>
    </citation>
    <scope>NUCLEOTIDE SEQUENCE [LARGE SCALE GENOMIC DNA]</scope>
    <source>
        <strain evidence="6">NRRL Y-12698</strain>
    </source>
</reference>
<evidence type="ECO:0000256" key="3">
    <source>
        <dbReference type="ARBA" id="ARBA00023136"/>
    </source>
</evidence>
<dbReference type="RefSeq" id="XP_018987409.1">
    <property type="nucleotide sequence ID" value="XM_019131249.1"/>
</dbReference>
<dbReference type="PANTHER" id="PTHR28074:SF1">
    <property type="entry name" value="ATP SYNTHASE SUBUNIT K, MITOCHONDRIAL"/>
    <property type="match status" value="1"/>
</dbReference>
<feature type="non-terminal residue" evidence="5">
    <location>
        <position position="58"/>
    </location>
</feature>
<organism evidence="5 6">
    <name type="scientific">Babjeviella inositovora NRRL Y-12698</name>
    <dbReference type="NCBI Taxonomy" id="984486"/>
    <lineage>
        <taxon>Eukaryota</taxon>
        <taxon>Fungi</taxon>
        <taxon>Dikarya</taxon>
        <taxon>Ascomycota</taxon>
        <taxon>Saccharomycotina</taxon>
        <taxon>Pichiomycetes</taxon>
        <taxon>Serinales incertae sedis</taxon>
        <taxon>Babjeviella</taxon>
    </lineage>
</organism>
<feature type="transmembrane region" description="Helical" evidence="4">
    <location>
        <begin position="12"/>
        <end position="31"/>
    </location>
</feature>
<evidence type="ECO:0000256" key="2">
    <source>
        <dbReference type="ARBA" id="ARBA00023128"/>
    </source>
</evidence>
<dbReference type="InterPro" id="IPR021278">
    <property type="entry name" value="ATP19"/>
</dbReference>
<gene>
    <name evidence="5" type="ORF">BABINDRAFT_20608</name>
</gene>
<dbReference type="AlphaFoldDB" id="A0A1E3QWR6"/>
<dbReference type="OrthoDB" id="2094445at2759"/>
<dbReference type="EMBL" id="KV454427">
    <property type="protein sequence ID" value="ODQ82081.1"/>
    <property type="molecule type" value="Genomic_DNA"/>
</dbReference>
<evidence type="ECO:0000313" key="5">
    <source>
        <dbReference type="EMBL" id="ODQ82081.1"/>
    </source>
</evidence>
<accession>A0A1E3QWR6</accession>
<keyword evidence="4" id="KW-1133">Transmembrane helix</keyword>
<sequence>MGAAYVIFGKTVQPHVLALATLAPVFFYAAVPNPFAGKTALGEPPINASSPEEESFIK</sequence>
<dbReference type="GO" id="GO:0031966">
    <property type="term" value="C:mitochondrial membrane"/>
    <property type="evidence" value="ECO:0007669"/>
    <property type="project" value="UniProtKB-SubCell"/>
</dbReference>
<protein>
    <submittedName>
        <fullName evidence="5">Uncharacterized protein</fullName>
    </submittedName>
</protein>
<dbReference type="GeneID" id="30149102"/>
<proteinExistence type="predicted"/>
<keyword evidence="4" id="KW-0812">Transmembrane</keyword>
<dbReference type="Pfam" id="PF11022">
    <property type="entry name" value="ATP19"/>
    <property type="match status" value="1"/>
</dbReference>
<dbReference type="STRING" id="984486.A0A1E3QWR6"/>
<dbReference type="Proteomes" id="UP000094336">
    <property type="component" value="Unassembled WGS sequence"/>
</dbReference>
<comment type="subcellular location">
    <subcellularLocation>
        <location evidence="1">Mitochondrion membrane</location>
    </subcellularLocation>
</comment>